<name>A0ABT8GEP8_9MICO</name>
<evidence type="ECO:0000313" key="2">
    <source>
        <dbReference type="EMBL" id="MDN4479909.1"/>
    </source>
</evidence>
<reference evidence="2" key="1">
    <citation type="submission" date="2023-06" db="EMBL/GenBank/DDBJ databases">
        <title>Egi l300058.</title>
        <authorList>
            <person name="Gao L."/>
            <person name="Fang B.-Z."/>
            <person name="Li W.-J."/>
        </authorList>
    </citation>
    <scope>NUCLEOTIDE SEQUENCE</scope>
    <source>
        <strain evidence="2">EGI L300058</strain>
    </source>
</reference>
<dbReference type="EMBL" id="JAUHQA010000001">
    <property type="protein sequence ID" value="MDN4479909.1"/>
    <property type="molecule type" value="Genomic_DNA"/>
</dbReference>
<proteinExistence type="predicted"/>
<protein>
    <submittedName>
        <fullName evidence="2">Uncharacterized protein</fullName>
    </submittedName>
</protein>
<feature type="transmembrane region" description="Helical" evidence="1">
    <location>
        <begin position="17"/>
        <end position="38"/>
    </location>
</feature>
<dbReference type="RefSeq" id="WP_301141154.1">
    <property type="nucleotide sequence ID" value="NZ_JAUHQA010000001.1"/>
</dbReference>
<accession>A0ABT8GEP8</accession>
<sequence>MPVDAGAGIGLGTWPEWVAAILTGLAFLIAAVSLALEVSRRRKAQARLVYSETRHVRTVIKGAKFPALADGATVRFDGRTFAAGGSAPLDVQDKEGRDLFIAAEDQVIYTVAVCNVSDELVSKVNVRIYLDNDVAATGVIGIVPPHSETVAEFLAPLRSRFMVIGTCHEVVFRDAAGRWWLREEAEPIERVHEDPASFVWDFAPQEDQISIRVRAGRLWRRLRGRRPIP</sequence>
<keyword evidence="3" id="KW-1185">Reference proteome</keyword>
<keyword evidence="1" id="KW-1133">Transmembrane helix</keyword>
<organism evidence="2 3">
    <name type="scientific">Demequina muriae</name>
    <dbReference type="NCBI Taxonomy" id="3051664"/>
    <lineage>
        <taxon>Bacteria</taxon>
        <taxon>Bacillati</taxon>
        <taxon>Actinomycetota</taxon>
        <taxon>Actinomycetes</taxon>
        <taxon>Micrococcales</taxon>
        <taxon>Demequinaceae</taxon>
        <taxon>Demequina</taxon>
    </lineage>
</organism>
<evidence type="ECO:0000313" key="3">
    <source>
        <dbReference type="Proteomes" id="UP001172708"/>
    </source>
</evidence>
<evidence type="ECO:0000256" key="1">
    <source>
        <dbReference type="SAM" id="Phobius"/>
    </source>
</evidence>
<keyword evidence="1" id="KW-0812">Transmembrane</keyword>
<dbReference type="Proteomes" id="UP001172708">
    <property type="component" value="Unassembled WGS sequence"/>
</dbReference>
<comment type="caution">
    <text evidence="2">The sequence shown here is derived from an EMBL/GenBank/DDBJ whole genome shotgun (WGS) entry which is preliminary data.</text>
</comment>
<gene>
    <name evidence="2" type="ORF">QQX02_03105</name>
</gene>
<keyword evidence="1" id="KW-0472">Membrane</keyword>